<dbReference type="AlphaFoldDB" id="A0A3B6LS94"/>
<dbReference type="Proteomes" id="UP000019116">
    <property type="component" value="Chromosome 5B"/>
</dbReference>
<dbReference type="Gramene" id="TraesCS5B03G0911600.2">
    <property type="protein sequence ID" value="TraesCS5B03G0911600.2.CDS"/>
    <property type="gene ID" value="TraesCS5B03G0911600"/>
</dbReference>
<feature type="compositionally biased region" description="Polar residues" evidence="1">
    <location>
        <begin position="260"/>
        <end position="278"/>
    </location>
</feature>
<feature type="compositionally biased region" description="Polar residues" evidence="1">
    <location>
        <begin position="310"/>
        <end position="320"/>
    </location>
</feature>
<dbReference type="OrthoDB" id="542418at2759"/>
<feature type="compositionally biased region" description="Polar residues" evidence="1">
    <location>
        <begin position="291"/>
        <end position="302"/>
    </location>
</feature>
<evidence type="ECO:0000313" key="2">
    <source>
        <dbReference type="EnsemblPlants" id="TraesCS5B02G364100.2"/>
    </source>
</evidence>
<feature type="compositionally biased region" description="Low complexity" evidence="1">
    <location>
        <begin position="1"/>
        <end position="18"/>
    </location>
</feature>
<name>A0A3B6LS94_WHEAT</name>
<feature type="compositionally biased region" description="Low complexity" evidence="1">
    <location>
        <begin position="321"/>
        <end position="346"/>
    </location>
</feature>
<dbReference type="EnsemblPlants" id="TraesCS5B02G364100.2">
    <property type="protein sequence ID" value="TraesCS5B02G364100.2"/>
    <property type="gene ID" value="TraesCS5B02G364100"/>
</dbReference>
<keyword evidence="3" id="KW-1185">Reference proteome</keyword>
<feature type="region of interest" description="Disordered" evidence="1">
    <location>
        <begin position="249"/>
        <end position="354"/>
    </location>
</feature>
<accession>A0A3B6LS94</accession>
<dbReference type="PANTHER" id="PTHR35552">
    <property type="entry name" value="MEDIATOR OF RNA POLYMERASE II TRANSCRIPTION SUBUNIT 8"/>
    <property type="match status" value="1"/>
</dbReference>
<dbReference type="GO" id="GO:0016592">
    <property type="term" value="C:mediator complex"/>
    <property type="evidence" value="ECO:0007669"/>
    <property type="project" value="InterPro"/>
</dbReference>
<feature type="compositionally biased region" description="Low complexity" evidence="1">
    <location>
        <begin position="500"/>
        <end position="543"/>
    </location>
</feature>
<evidence type="ECO:0000256" key="1">
    <source>
        <dbReference type="SAM" id="MobiDB-lite"/>
    </source>
</evidence>
<dbReference type="SMR" id="A0A3B6LS94"/>
<gene>
    <name evidence="2" type="primary">LOC123113091</name>
</gene>
<feature type="region of interest" description="Disordered" evidence="1">
    <location>
        <begin position="1"/>
        <end position="24"/>
    </location>
</feature>
<evidence type="ECO:0008006" key="4">
    <source>
        <dbReference type="Google" id="ProtNLM"/>
    </source>
</evidence>
<sequence length="543" mass="59001">MDAAAAAPGAAAGGQQQQPAPPRAERLNAEVHTLLNLEGMRARAVGLYKAISRILEDFDAIARVNPSGSPKWQDVLGQFSMVSMELFNIVEDIKKVNKGFVVYPRNVNAENAAILPVMLSSKLLPEMEVEETTKREQLLSGITNLPVPSQMEKLKARIDMIANACETAERVIAECRKTHGLGTRQGANLGPMLDKAQAAKIQEQENLLRAAVNYGEGLRVSGDQRQMHSSLPSHLIEVLATGDGAHNFGDNSGAYPKNTPAFSPNNVNAQGNPMQASGGQLLGRSAPSPGTAGTPNFENVSTPPMPYANSPRSGTNMMNTPSPQQHLTPQQQRQKLMQASQQQQQQLRPSAAGMLAQSSVPQLQDLQGQAQQKVQVAGQQQMQYSQAQALSQFQNRQMQAARMQPGMSQSQLNQGNQLRSHLGQFTGAANSAMFTAAQASSNSQMFGLTGGHPQRSHQMMTDQMYGMGGANTTSMMGMQMQQQQQQQQGLYGNMQGGGQSLQQQGMVGLQNQQQNQMQNQMQNQLQNQMPNPNFSQQRQQNQQ</sequence>
<dbReference type="InterPro" id="IPR038795">
    <property type="entry name" value="MED8_plant"/>
</dbReference>
<protein>
    <recommendedName>
        <fullName evidence="4">Mediator of RNA polymerase II transcription subunit 8</fullName>
    </recommendedName>
</protein>
<organism evidence="2">
    <name type="scientific">Triticum aestivum</name>
    <name type="common">Wheat</name>
    <dbReference type="NCBI Taxonomy" id="4565"/>
    <lineage>
        <taxon>Eukaryota</taxon>
        <taxon>Viridiplantae</taxon>
        <taxon>Streptophyta</taxon>
        <taxon>Embryophyta</taxon>
        <taxon>Tracheophyta</taxon>
        <taxon>Spermatophyta</taxon>
        <taxon>Magnoliopsida</taxon>
        <taxon>Liliopsida</taxon>
        <taxon>Poales</taxon>
        <taxon>Poaceae</taxon>
        <taxon>BOP clade</taxon>
        <taxon>Pooideae</taxon>
        <taxon>Triticodae</taxon>
        <taxon>Triticeae</taxon>
        <taxon>Triticinae</taxon>
        <taxon>Triticum</taxon>
    </lineage>
</organism>
<reference evidence="2" key="1">
    <citation type="submission" date="2018-08" db="EMBL/GenBank/DDBJ databases">
        <authorList>
            <person name="Rossello M."/>
        </authorList>
    </citation>
    <scope>NUCLEOTIDE SEQUENCE [LARGE SCALE GENOMIC DNA]</scope>
    <source>
        <strain evidence="2">cv. Chinese Spring</strain>
    </source>
</reference>
<feature type="region of interest" description="Disordered" evidence="1">
    <location>
        <begin position="479"/>
        <end position="543"/>
    </location>
</feature>
<proteinExistence type="predicted"/>
<feature type="compositionally biased region" description="Low complexity" evidence="1">
    <location>
        <begin position="479"/>
        <end position="493"/>
    </location>
</feature>
<dbReference type="Gramene" id="TraesCS5B02G364100.2">
    <property type="protein sequence ID" value="TraesCS5B02G364100.2"/>
    <property type="gene ID" value="TraesCS5B02G364100"/>
</dbReference>
<reference evidence="2" key="2">
    <citation type="submission" date="2018-10" db="UniProtKB">
        <authorList>
            <consortium name="EnsemblPlants"/>
        </authorList>
    </citation>
    <scope>IDENTIFICATION</scope>
</reference>
<dbReference type="PANTHER" id="PTHR35552:SF1">
    <property type="entry name" value="MEDIATOR OF RNA POLYMERASE II TRANSCRIPTION SUBUNIT 8"/>
    <property type="match status" value="1"/>
</dbReference>
<evidence type="ECO:0000313" key="3">
    <source>
        <dbReference type="Proteomes" id="UP000019116"/>
    </source>
</evidence>